<accession>A0A0A9E444</accession>
<reference evidence="1" key="2">
    <citation type="journal article" date="2015" name="Data Brief">
        <title>Shoot transcriptome of the giant reed, Arundo donax.</title>
        <authorList>
            <person name="Barrero R.A."/>
            <person name="Guerrero F.D."/>
            <person name="Moolhuijzen P."/>
            <person name="Goolsby J.A."/>
            <person name="Tidwell J."/>
            <person name="Bellgard S.E."/>
            <person name="Bellgard M.I."/>
        </authorList>
    </citation>
    <scope>NUCLEOTIDE SEQUENCE</scope>
    <source>
        <tissue evidence="1">Shoot tissue taken approximately 20 cm above the soil surface</tissue>
    </source>
</reference>
<proteinExistence type="predicted"/>
<protein>
    <submittedName>
        <fullName evidence="1">Uncharacterized protein</fullName>
    </submittedName>
</protein>
<reference evidence="1" key="1">
    <citation type="submission" date="2014-09" db="EMBL/GenBank/DDBJ databases">
        <authorList>
            <person name="Magalhaes I.L.F."/>
            <person name="Oliveira U."/>
            <person name="Santos F.R."/>
            <person name="Vidigal T.H.D.A."/>
            <person name="Brescovit A.D."/>
            <person name="Santos A.J."/>
        </authorList>
    </citation>
    <scope>NUCLEOTIDE SEQUENCE</scope>
    <source>
        <tissue evidence="1">Shoot tissue taken approximately 20 cm above the soil surface</tissue>
    </source>
</reference>
<name>A0A0A9E444_ARUDO</name>
<evidence type="ECO:0000313" key="1">
    <source>
        <dbReference type="EMBL" id="JAD92625.1"/>
    </source>
</evidence>
<dbReference type="AlphaFoldDB" id="A0A0A9E444"/>
<dbReference type="EMBL" id="GBRH01205270">
    <property type="protein sequence ID" value="JAD92625.1"/>
    <property type="molecule type" value="Transcribed_RNA"/>
</dbReference>
<organism evidence="1">
    <name type="scientific">Arundo donax</name>
    <name type="common">Giant reed</name>
    <name type="synonym">Donax arundinaceus</name>
    <dbReference type="NCBI Taxonomy" id="35708"/>
    <lineage>
        <taxon>Eukaryota</taxon>
        <taxon>Viridiplantae</taxon>
        <taxon>Streptophyta</taxon>
        <taxon>Embryophyta</taxon>
        <taxon>Tracheophyta</taxon>
        <taxon>Spermatophyta</taxon>
        <taxon>Magnoliopsida</taxon>
        <taxon>Liliopsida</taxon>
        <taxon>Poales</taxon>
        <taxon>Poaceae</taxon>
        <taxon>PACMAD clade</taxon>
        <taxon>Arundinoideae</taxon>
        <taxon>Arundineae</taxon>
        <taxon>Arundo</taxon>
    </lineage>
</organism>
<sequence length="52" mass="6154">MPNGINTICVDRNTEHNECKSHYKRPGSLLLPYLFYDQVITFRGRPWMQQGK</sequence>